<name>A0A813SQZ5_ADIRI</name>
<feature type="transmembrane region" description="Helical" evidence="10">
    <location>
        <begin position="1419"/>
        <end position="1442"/>
    </location>
</feature>
<organism evidence="12 13">
    <name type="scientific">Adineta ricciae</name>
    <name type="common">Rotifer</name>
    <dbReference type="NCBI Taxonomy" id="249248"/>
    <lineage>
        <taxon>Eukaryota</taxon>
        <taxon>Metazoa</taxon>
        <taxon>Spiralia</taxon>
        <taxon>Gnathifera</taxon>
        <taxon>Rotifera</taxon>
        <taxon>Eurotatoria</taxon>
        <taxon>Bdelloidea</taxon>
        <taxon>Adinetida</taxon>
        <taxon>Adinetidae</taxon>
        <taxon>Adineta</taxon>
    </lineage>
</organism>
<dbReference type="PROSITE" id="PS50095">
    <property type="entry name" value="PLAT"/>
    <property type="match status" value="1"/>
</dbReference>
<gene>
    <name evidence="12" type="ORF">EDS130_LOCUS4729</name>
</gene>
<feature type="transmembrane region" description="Helical" evidence="10">
    <location>
        <begin position="1822"/>
        <end position="1843"/>
    </location>
</feature>
<evidence type="ECO:0000256" key="10">
    <source>
        <dbReference type="SAM" id="Phobius"/>
    </source>
</evidence>
<dbReference type="Proteomes" id="UP000663852">
    <property type="component" value="Unassembled WGS sequence"/>
</dbReference>
<feature type="transmembrane region" description="Helical" evidence="10">
    <location>
        <begin position="1306"/>
        <end position="1327"/>
    </location>
</feature>
<dbReference type="GO" id="GO:0005262">
    <property type="term" value="F:calcium channel activity"/>
    <property type="evidence" value="ECO:0007669"/>
    <property type="project" value="TreeGrafter"/>
</dbReference>
<dbReference type="Gene3D" id="2.60.60.20">
    <property type="entry name" value="PLAT/LH2 domain"/>
    <property type="match status" value="1"/>
</dbReference>
<dbReference type="Pfam" id="PF20519">
    <property type="entry name" value="Polycystin_dom"/>
    <property type="match status" value="1"/>
</dbReference>
<comment type="caution">
    <text evidence="12">The sequence shown here is derived from an EMBL/GenBank/DDBJ whole genome shotgun (WGS) entry which is preliminary data.</text>
</comment>
<dbReference type="InterPro" id="IPR013122">
    <property type="entry name" value="PKD1_2_channel"/>
</dbReference>
<evidence type="ECO:0000256" key="6">
    <source>
        <dbReference type="ARBA" id="ARBA00023136"/>
    </source>
</evidence>
<evidence type="ECO:0000313" key="13">
    <source>
        <dbReference type="Proteomes" id="UP000663852"/>
    </source>
</evidence>
<feature type="transmembrane region" description="Helical" evidence="10">
    <location>
        <begin position="1779"/>
        <end position="1802"/>
    </location>
</feature>
<comment type="similarity">
    <text evidence="2">Belongs to the polycystin family.</text>
</comment>
<dbReference type="PRINTS" id="PR01433">
    <property type="entry name" value="POLYCYSTIN2"/>
</dbReference>
<dbReference type="SMART" id="SM00308">
    <property type="entry name" value="LH2"/>
    <property type="match status" value="1"/>
</dbReference>
<feature type="transmembrane region" description="Helical" evidence="10">
    <location>
        <begin position="1914"/>
        <end position="1937"/>
    </location>
</feature>
<dbReference type="InterPro" id="IPR003915">
    <property type="entry name" value="PKD_2"/>
</dbReference>
<evidence type="ECO:0000256" key="9">
    <source>
        <dbReference type="PROSITE-ProRule" id="PRU00152"/>
    </source>
</evidence>
<feature type="transmembrane region" description="Helical" evidence="10">
    <location>
        <begin position="1355"/>
        <end position="1376"/>
    </location>
</feature>
<dbReference type="Pfam" id="PF01477">
    <property type="entry name" value="PLAT"/>
    <property type="match status" value="1"/>
</dbReference>
<comment type="caution">
    <text evidence="9">Lacks conserved residue(s) required for the propagation of feature annotation.</text>
</comment>
<evidence type="ECO:0000256" key="8">
    <source>
        <dbReference type="PIRSR" id="PIRSR603915-2"/>
    </source>
</evidence>
<evidence type="ECO:0000256" key="3">
    <source>
        <dbReference type="ARBA" id="ARBA00022692"/>
    </source>
</evidence>
<keyword evidence="4" id="KW-0732">Signal</keyword>
<keyword evidence="3 10" id="KW-0812">Transmembrane</keyword>
<reference evidence="12" key="1">
    <citation type="submission" date="2021-02" db="EMBL/GenBank/DDBJ databases">
        <authorList>
            <person name="Nowell W R."/>
        </authorList>
    </citation>
    <scope>NUCLEOTIDE SEQUENCE</scope>
</reference>
<protein>
    <recommendedName>
        <fullName evidence="11">PLAT domain-containing protein</fullName>
    </recommendedName>
</protein>
<feature type="domain" description="PLAT" evidence="11">
    <location>
        <begin position="1147"/>
        <end position="1263"/>
    </location>
</feature>
<evidence type="ECO:0000313" key="12">
    <source>
        <dbReference type="EMBL" id="CAF0798587.1"/>
    </source>
</evidence>
<keyword evidence="6 10" id="KW-0472">Membrane</keyword>
<dbReference type="InterPro" id="IPR036392">
    <property type="entry name" value="PLAT/LH2_dom_sf"/>
</dbReference>
<evidence type="ECO:0000256" key="1">
    <source>
        <dbReference type="ARBA" id="ARBA00004141"/>
    </source>
</evidence>
<keyword evidence="5 10" id="KW-1133">Transmembrane helix</keyword>
<dbReference type="GO" id="GO:0005509">
    <property type="term" value="F:calcium ion binding"/>
    <property type="evidence" value="ECO:0007669"/>
    <property type="project" value="InterPro"/>
</dbReference>
<dbReference type="InterPro" id="IPR001024">
    <property type="entry name" value="PLAT/LH2_dom"/>
</dbReference>
<feature type="disulfide bond" evidence="8">
    <location>
        <begin position="1662"/>
        <end position="1669"/>
    </location>
</feature>
<evidence type="ECO:0000259" key="11">
    <source>
        <dbReference type="PROSITE" id="PS50095"/>
    </source>
</evidence>
<dbReference type="PANTHER" id="PTHR10877">
    <property type="entry name" value="POLYCYSTIN FAMILY MEMBER"/>
    <property type="match status" value="1"/>
</dbReference>
<dbReference type="GO" id="GO:0050982">
    <property type="term" value="P:detection of mechanical stimulus"/>
    <property type="evidence" value="ECO:0007669"/>
    <property type="project" value="TreeGrafter"/>
</dbReference>
<dbReference type="GO" id="GO:0016020">
    <property type="term" value="C:membrane"/>
    <property type="evidence" value="ECO:0007669"/>
    <property type="project" value="UniProtKB-SubCell"/>
</dbReference>
<dbReference type="PANTHER" id="PTHR10877:SF150">
    <property type="entry name" value="REJ DOMAIN-CONTAINING PROTEIN"/>
    <property type="match status" value="1"/>
</dbReference>
<dbReference type="InterPro" id="IPR002859">
    <property type="entry name" value="PKD/REJ-like"/>
</dbReference>
<feature type="transmembrane region" description="Helical" evidence="10">
    <location>
        <begin position="1104"/>
        <end position="1122"/>
    </location>
</feature>
<evidence type="ECO:0000256" key="2">
    <source>
        <dbReference type="ARBA" id="ARBA00007200"/>
    </source>
</evidence>
<dbReference type="Pfam" id="PF02010">
    <property type="entry name" value="REJ"/>
    <property type="match status" value="1"/>
</dbReference>
<dbReference type="SUPFAM" id="SSF49723">
    <property type="entry name" value="Lipase/lipooxygenase domain (PLAT/LH2 domain)"/>
    <property type="match status" value="1"/>
</dbReference>
<dbReference type="Pfam" id="PF08016">
    <property type="entry name" value="PKD_channel"/>
    <property type="match status" value="1"/>
</dbReference>
<keyword evidence="7" id="KW-0325">Glycoprotein</keyword>
<evidence type="ECO:0000256" key="5">
    <source>
        <dbReference type="ARBA" id="ARBA00022989"/>
    </source>
</evidence>
<feature type="transmembrane region" description="Helical" evidence="10">
    <location>
        <begin position="1556"/>
        <end position="1576"/>
    </location>
</feature>
<evidence type="ECO:0000256" key="7">
    <source>
        <dbReference type="ARBA" id="ARBA00023180"/>
    </source>
</evidence>
<dbReference type="EMBL" id="CAJNOJ010000012">
    <property type="protein sequence ID" value="CAF0798587.1"/>
    <property type="molecule type" value="Genomic_DNA"/>
</dbReference>
<dbReference type="InterPro" id="IPR051223">
    <property type="entry name" value="Polycystin"/>
</dbReference>
<feature type="transmembrane region" description="Helical" evidence="10">
    <location>
        <begin position="1462"/>
        <end position="1486"/>
    </location>
</feature>
<proteinExistence type="inferred from homology"/>
<dbReference type="FunFam" id="2.60.60.20:FF:000022">
    <property type="entry name" value="Uncharacterized protein"/>
    <property type="match status" value="1"/>
</dbReference>
<feature type="transmembrane region" description="Helical" evidence="10">
    <location>
        <begin position="1977"/>
        <end position="1998"/>
    </location>
</feature>
<sequence length="2075" mass="237606">MLAPSTTQAITGSSTLTTSTTTSVSSQYISSTGDATTTITSQIILSNQSCFPNVTIAPTAPTLSSPLQVRRSQDFYFVSLITLDCSQSFSISTSWTITYCTSTCSKQVQINGTILTTYSDLYIPARTLPYGIYKFELTVTMIDMPSLQTTSSVYVHIIPSAVTVNLMQYGTSMVTIGYNQDLLLDPGSFSVDLDESYFNATNWKYKYYCRIYGQYNFPNFQGSLITIDDPTVDPFNQPCLSNQTEWQFGNSIHSSVTILSHSFQSNRTYQFMVLMENRDNSSLQGTGYLLIIVEDTPKQLIGVGCVIQTMCVPNMEFQLVNPSTQVALFSACLSNCSTIINITWNIYSGSMNSSSNVTQWTLFNQTSSYENIWFFGRNTNNFTSINQLFLMNPQVSLWRFEALYQFASESSSSALNFVINQPPSNGSCSIFPLAGTTDTLFTISCSNWFDEDGIKDYSLYSWAPENVERSMITFSAIPTFQVRLPATSRNTSLTYLTISIRDEHDSIQEVNITSVTVTEDLSEINDLLNNKTSNSIVQLLSSTNQNTGGQILNSLSQQLNQLNQQNLDEAVSNQIPLSTISVSQLDQQRTPQALSLSNSSAMNNFTKNLNSQANVREYLINFTETFPIFTPNSIAFQAFILSQLTEATNQLTRSSAITASNKCYQLANNLNAISTKITYEDVQISAEQITKCITNVLTAINGPLQGRTTALDLDYSRANDFPADYDTDLESAWSNPKLFADGDDFSWSTIEKNRNLYYQKQAQNQVSQQTNQSLAFLTSALNNHLNIGQNFTINASSIFMSLQVMSTESLSNQIIKPINNAQIQLPSIIQSNDRSVSLRSIVQPLAPADQSRSYTNLSRTISLSILDRNGNELSYPTSSNNPYRFVIPRDSNLILPSMVSQNVTSMNSIQHHLLFNLHYVDLSHSSGVSVSVHIGMKPLNPSLGYLLIYKFDSSPVLNSSMSQIDKWSLFCPSNLTIDNMYTYFINNQLTNNYESLIFGLRELNSTEMLHYCSTPSTDPPITNEPFHFTSNYELRLYTSGCYYLDSNNRWQSDGLIVGSLTNVNETECLSTHLTTFAGGFLVLPAPINWNYVFANADFNRNKTIYITVICVSILYLLIMTYARYKDKKDIEKLGVLALEDNRKEDQYCYQIIVFTGNRKNAGTKSRVHFILAGDEDETQVRTFNHSKRQIFQRGQVDSFVMTIPKSLGKLNYIRVWHNNQDNSSWFLKYLIVRDLQTLEKSYFICQRWFAIDEDDGRIERLLPVSSELQMDKFAYILSKQTYYNISEDHLWFSIFSRPPSNTFTRVQRCTCCFVLLLTSMLLNILYYDQKNDAKSSTGGKSSLSFGPLYITPEQIGIGIIVELLVFIPSLCLIQFFRRIQPSRTPVSPLRQTLSQIKSIPTISSGKPNTKKSFRLKFPWWCLFLAYGLSFITAFVSIFFIIVRGIEFGDLKTQKWLTSLISGFFSSILLLEPIKICALTVFFACFIRTSDKDKQANEYLDDEAQIDLNNDEEYLQSTKQVRSASFISRSQLQFSPLSEWELEFLREKRSREKKMQLIMREVLSYICFLVLLNVVIYSNQVDHQFEQVNHLRKYLINLRGNEKISTIDEYWNWLETDFVEKIRAQDWYNGDPPRNLSGYFDDKTNRLIGWVRMRQIRVKSEPCSQWNSSCEYDLGLLNEEKRSFQPGWMNQTIQLSNLSVNKAFQYTDDGYVYEFRGRLSTLRSNLSVLHQFSWIDKQTRVIEIQLNLFNPNVNLFASVKLQTDFQSTGSIRFQSYINPFSFQMMSTLSELFCSIAYLMFIIYMMIEIIQSIRRMKIKYFHDVWSYINMGIIICSWTSLLIFVLKYQEAKAIGKFFKETNGYDYIDLEYAVSLDQLLKNFLSLALFLGWIKFVRLCRFNRRISLFIQTLQHASRALWSFSLMFGVIFIAFLCLFYLLFISKLSTCANLYRTAVMLYEIILMSFDAHELINGSSFLGPFVFTLFTLIVVFICLSMFLTIINESFRYARDNLKSQRTEDEIIFTFMMKRFQCWIGISNDSYERDGMMPEKYYTPTDAFPNKVDQLLTALDRIYTNQRQ</sequence>
<dbReference type="InterPro" id="IPR046791">
    <property type="entry name" value="Polycystin_dom"/>
</dbReference>
<dbReference type="OrthoDB" id="77617at2759"/>
<evidence type="ECO:0000256" key="4">
    <source>
        <dbReference type="ARBA" id="ARBA00022729"/>
    </source>
</evidence>
<comment type="subcellular location">
    <subcellularLocation>
        <location evidence="1">Membrane</location>
        <topology evidence="1">Multi-pass membrane protein</topology>
    </subcellularLocation>
</comment>
<feature type="transmembrane region" description="Helical" evidence="10">
    <location>
        <begin position="1875"/>
        <end position="1893"/>
    </location>
</feature>
<accession>A0A813SQZ5</accession>